<dbReference type="Proteomes" id="UP000268093">
    <property type="component" value="Unassembled WGS sequence"/>
</dbReference>
<protein>
    <submittedName>
        <fullName evidence="3">UreD urease accessory protein-domain-containing protein</fullName>
    </submittedName>
</protein>
<comment type="similarity">
    <text evidence="1">Belongs to the UreD family.</text>
</comment>
<reference evidence="3 4" key="1">
    <citation type="journal article" date="2018" name="New Phytol.">
        <title>Phylogenomics of Endogonaceae and evolution of mycorrhizas within Mucoromycota.</title>
        <authorList>
            <person name="Chang Y."/>
            <person name="Desiro A."/>
            <person name="Na H."/>
            <person name="Sandor L."/>
            <person name="Lipzen A."/>
            <person name="Clum A."/>
            <person name="Barry K."/>
            <person name="Grigoriev I.V."/>
            <person name="Martin F.M."/>
            <person name="Stajich J.E."/>
            <person name="Smith M.E."/>
            <person name="Bonito G."/>
            <person name="Spatafora J.W."/>
        </authorList>
    </citation>
    <scope>NUCLEOTIDE SEQUENCE [LARGE SCALE GENOMIC DNA]</scope>
    <source>
        <strain evidence="3 4">GMNB39</strain>
    </source>
</reference>
<evidence type="ECO:0000313" key="4">
    <source>
        <dbReference type="Proteomes" id="UP000268093"/>
    </source>
</evidence>
<dbReference type="GO" id="GO:0016151">
    <property type="term" value="F:nickel cation binding"/>
    <property type="evidence" value="ECO:0007669"/>
    <property type="project" value="InterPro"/>
</dbReference>
<organism evidence="3 4">
    <name type="scientific">Jimgerdemannia flammicorona</name>
    <dbReference type="NCBI Taxonomy" id="994334"/>
    <lineage>
        <taxon>Eukaryota</taxon>
        <taxon>Fungi</taxon>
        <taxon>Fungi incertae sedis</taxon>
        <taxon>Mucoromycota</taxon>
        <taxon>Mucoromycotina</taxon>
        <taxon>Endogonomycetes</taxon>
        <taxon>Endogonales</taxon>
        <taxon>Endogonaceae</taxon>
        <taxon>Jimgerdemannia</taxon>
    </lineage>
</organism>
<dbReference type="OrthoDB" id="10261878at2759"/>
<comment type="caution">
    <text evidence="3">The sequence shown here is derived from an EMBL/GenBank/DDBJ whole genome shotgun (WGS) entry which is preliminary data.</text>
</comment>
<dbReference type="EMBL" id="RBNI01010190">
    <property type="protein sequence ID" value="RUP43841.1"/>
    <property type="molecule type" value="Genomic_DNA"/>
</dbReference>
<dbReference type="InterPro" id="IPR002669">
    <property type="entry name" value="UreD"/>
</dbReference>
<proteinExistence type="inferred from homology"/>
<dbReference type="AlphaFoldDB" id="A0A433CZ57"/>
<accession>A0A433CZ57</accession>
<keyword evidence="2" id="KW-0143">Chaperone</keyword>
<evidence type="ECO:0000256" key="2">
    <source>
        <dbReference type="ARBA" id="ARBA00023186"/>
    </source>
</evidence>
<evidence type="ECO:0000313" key="3">
    <source>
        <dbReference type="EMBL" id="RUP43841.1"/>
    </source>
</evidence>
<sequence length="314" mass="34267">MTSSPPQPQPGQGRIHCTAYGSKAIFKCLSAKYPLKFLSSQSHRDRVAIAYMLSYGGGMLSDDRVIVDVDVDDNATLMLLTQGSTKIYKNKLQQQSIAGTATSQEPTAADRGAFQTLNVRVSPLATFLLLPDPVTCFRASSYTQKQTFHVASVDTGTLVVLDWYTSGRLLHGETWAFHKYASRNDVYVAGKLVIRDSTLLEDENRTSPVNSTGNSPTSYVARLGPYTCFATLILLGASLADAVAAILVRFDEVSLQRTTRPRELMWTVSPVCRGGGVLVRVAGMETEAVRGFLKEGCLRGGLERLLGDTFERVI</sequence>
<gene>
    <name evidence="3" type="ORF">BC936DRAFT_136660</name>
</gene>
<name>A0A433CZ57_9FUNG</name>
<dbReference type="Pfam" id="PF01774">
    <property type="entry name" value="UreD"/>
    <property type="match status" value="1"/>
</dbReference>
<dbReference type="HAMAP" id="MF_01384">
    <property type="entry name" value="UreD"/>
    <property type="match status" value="1"/>
</dbReference>
<dbReference type="PANTHER" id="PTHR33643:SF1">
    <property type="entry name" value="UREASE ACCESSORY PROTEIN D"/>
    <property type="match status" value="1"/>
</dbReference>
<keyword evidence="4" id="KW-1185">Reference proteome</keyword>
<dbReference type="PANTHER" id="PTHR33643">
    <property type="entry name" value="UREASE ACCESSORY PROTEIN D"/>
    <property type="match status" value="1"/>
</dbReference>
<evidence type="ECO:0000256" key="1">
    <source>
        <dbReference type="ARBA" id="ARBA00007177"/>
    </source>
</evidence>